<feature type="transmembrane region" description="Helical" evidence="1">
    <location>
        <begin position="14"/>
        <end position="35"/>
    </location>
</feature>
<proteinExistence type="predicted"/>
<keyword evidence="1" id="KW-0812">Transmembrane</keyword>
<dbReference type="EMBL" id="DQVM01000126">
    <property type="protein sequence ID" value="HIQ30229.1"/>
    <property type="molecule type" value="Genomic_DNA"/>
</dbReference>
<name>A0A833ECG2_CALS0</name>
<comment type="caution">
    <text evidence="2">The sequence shown here is derived from an EMBL/GenBank/DDBJ whole genome shotgun (WGS) entry which is preliminary data.</text>
</comment>
<keyword evidence="1" id="KW-1133">Transmembrane helix</keyword>
<keyword evidence="1" id="KW-0472">Membrane</keyword>
<accession>A0A833ECG2</accession>
<evidence type="ECO:0000313" key="2">
    <source>
        <dbReference type="EMBL" id="HIQ30229.1"/>
    </source>
</evidence>
<evidence type="ECO:0000313" key="3">
    <source>
        <dbReference type="Proteomes" id="UP000608579"/>
    </source>
</evidence>
<feature type="transmembrane region" description="Helical" evidence="1">
    <location>
        <begin position="124"/>
        <end position="145"/>
    </location>
</feature>
<dbReference type="Proteomes" id="UP000608579">
    <property type="component" value="Unassembled WGS sequence"/>
</dbReference>
<gene>
    <name evidence="2" type="ORF">EYH45_06670</name>
</gene>
<feature type="transmembrane region" description="Helical" evidence="1">
    <location>
        <begin position="86"/>
        <end position="104"/>
    </location>
</feature>
<reference evidence="2" key="1">
    <citation type="journal article" date="2020" name="ISME J.">
        <title>Gammaproteobacteria mediating utilization of methyl-, sulfur- and petroleum organic compounds in deep ocean hydrothermal plumes.</title>
        <authorList>
            <person name="Zhou Z."/>
            <person name="Liu Y."/>
            <person name="Pan J."/>
            <person name="Cron B.R."/>
            <person name="Toner B.M."/>
            <person name="Anantharaman K."/>
            <person name="Breier J.A."/>
            <person name="Dick G.J."/>
            <person name="Li M."/>
        </authorList>
    </citation>
    <scope>NUCLEOTIDE SEQUENCE</scope>
    <source>
        <strain evidence="2">SZUA-1515</strain>
    </source>
</reference>
<organism evidence="2 3">
    <name type="scientific">Caldiarchaeum subterraneum</name>
    <dbReference type="NCBI Taxonomy" id="311458"/>
    <lineage>
        <taxon>Archaea</taxon>
        <taxon>Nitrososphaerota</taxon>
        <taxon>Candidatus Caldarchaeales</taxon>
        <taxon>Candidatus Caldarchaeaceae</taxon>
        <taxon>Candidatus Caldarchaeum</taxon>
    </lineage>
</organism>
<protein>
    <submittedName>
        <fullName evidence="2">Uncharacterized protein</fullName>
    </submittedName>
</protein>
<feature type="transmembrane region" description="Helical" evidence="1">
    <location>
        <begin position="55"/>
        <end position="79"/>
    </location>
</feature>
<evidence type="ECO:0000256" key="1">
    <source>
        <dbReference type="SAM" id="Phobius"/>
    </source>
</evidence>
<sequence>MPRLLGLELTRRGLALRAAAATATFIIYITIFYYIPSNLISVAKLFTADVNLPDLFTVSPLVPIIGLGIATSHSLGVFFRKTRAEGVATIAGASLLALYIYYLLNGGIISIKIPEGLIQNVSIRAVIDLTTLMQLFLIPPALSIIKGILKLLER</sequence>
<dbReference type="AlphaFoldDB" id="A0A833ECG2"/>